<keyword evidence="2" id="KW-1133">Transmembrane helix</keyword>
<dbReference type="Proteomes" id="UP000290624">
    <property type="component" value="Unassembled WGS sequence"/>
</dbReference>
<feature type="transmembrane region" description="Helical" evidence="2">
    <location>
        <begin position="197"/>
        <end position="217"/>
    </location>
</feature>
<feature type="transmembrane region" description="Helical" evidence="2">
    <location>
        <begin position="168"/>
        <end position="191"/>
    </location>
</feature>
<dbReference type="OrthoDB" id="3725302at2"/>
<evidence type="ECO:0000256" key="1">
    <source>
        <dbReference type="SAM" id="MobiDB-lite"/>
    </source>
</evidence>
<dbReference type="InterPro" id="IPR046264">
    <property type="entry name" value="DUF6297"/>
</dbReference>
<feature type="transmembrane region" description="Helical" evidence="2">
    <location>
        <begin position="455"/>
        <end position="474"/>
    </location>
</feature>
<name>A0A4Q2EHQ9_9ACTN</name>
<feature type="transmembrane region" description="Helical" evidence="2">
    <location>
        <begin position="73"/>
        <end position="95"/>
    </location>
</feature>
<feature type="transmembrane region" description="Helical" evidence="2">
    <location>
        <begin position="125"/>
        <end position="156"/>
    </location>
</feature>
<evidence type="ECO:0000256" key="2">
    <source>
        <dbReference type="SAM" id="Phobius"/>
    </source>
</evidence>
<feature type="transmembrane region" description="Helical" evidence="2">
    <location>
        <begin position="525"/>
        <end position="542"/>
    </location>
</feature>
<feature type="region of interest" description="Disordered" evidence="1">
    <location>
        <begin position="1"/>
        <end position="34"/>
    </location>
</feature>
<accession>A0A4Q2EHQ9</accession>
<dbReference type="RefSeq" id="WP_129458024.1">
    <property type="nucleotide sequence ID" value="NZ_PPCV01000002.1"/>
</dbReference>
<organism evidence="3 4">
    <name type="scientific">Propioniciclava flava</name>
    <dbReference type="NCBI Taxonomy" id="2072026"/>
    <lineage>
        <taxon>Bacteria</taxon>
        <taxon>Bacillati</taxon>
        <taxon>Actinomycetota</taxon>
        <taxon>Actinomycetes</taxon>
        <taxon>Propionibacteriales</taxon>
        <taxon>Propionibacteriaceae</taxon>
        <taxon>Propioniciclava</taxon>
    </lineage>
</organism>
<dbReference type="Pfam" id="PF19814">
    <property type="entry name" value="DUF6297"/>
    <property type="match status" value="1"/>
</dbReference>
<protein>
    <submittedName>
        <fullName evidence="3">ABC transporter permease</fullName>
    </submittedName>
</protein>
<feature type="transmembrane region" description="Helical" evidence="2">
    <location>
        <begin position="425"/>
        <end position="449"/>
    </location>
</feature>
<feature type="transmembrane region" description="Helical" evidence="2">
    <location>
        <begin position="384"/>
        <end position="404"/>
    </location>
</feature>
<dbReference type="AlphaFoldDB" id="A0A4Q2EHQ9"/>
<feature type="transmembrane region" description="Helical" evidence="2">
    <location>
        <begin position="229"/>
        <end position="253"/>
    </location>
</feature>
<evidence type="ECO:0000313" key="4">
    <source>
        <dbReference type="Proteomes" id="UP000290624"/>
    </source>
</evidence>
<proteinExistence type="predicted"/>
<keyword evidence="2" id="KW-0812">Transmembrane</keyword>
<comment type="caution">
    <text evidence="3">The sequence shown here is derived from an EMBL/GenBank/DDBJ whole genome shotgun (WGS) entry which is preliminary data.</text>
</comment>
<gene>
    <name evidence="3" type="ORF">C1706_04550</name>
</gene>
<evidence type="ECO:0000313" key="3">
    <source>
        <dbReference type="EMBL" id="RXW33120.1"/>
    </source>
</evidence>
<feature type="compositionally biased region" description="Basic residues" evidence="1">
    <location>
        <begin position="1"/>
        <end position="10"/>
    </location>
</feature>
<feature type="transmembrane region" description="Helical" evidence="2">
    <location>
        <begin position="486"/>
        <end position="505"/>
    </location>
</feature>
<keyword evidence="2" id="KW-0472">Membrane</keyword>
<dbReference type="EMBL" id="PPCV01000002">
    <property type="protein sequence ID" value="RXW33120.1"/>
    <property type="molecule type" value="Genomic_DNA"/>
</dbReference>
<feature type="transmembrane region" description="Helical" evidence="2">
    <location>
        <begin position="259"/>
        <end position="283"/>
    </location>
</feature>
<keyword evidence="4" id="KW-1185">Reference proteome</keyword>
<reference evidence="3 4" key="1">
    <citation type="submission" date="2018-01" db="EMBL/GenBank/DDBJ databases">
        <title>Lactibacter flavus gen. nov., sp. nov., a novel bacterium of the family Propionibacteriaceae isolated from raw milk and dairy products.</title>
        <authorList>
            <person name="Wenning M."/>
            <person name="Breitenwieser F."/>
            <person name="Huptas C."/>
            <person name="von Neubeck M."/>
            <person name="Busse H.-J."/>
            <person name="Scherer S."/>
        </authorList>
    </citation>
    <scope>NUCLEOTIDE SEQUENCE [LARGE SCALE GENOMIC DNA]</scope>
    <source>
        <strain evidence="3 4">VG341</strain>
    </source>
</reference>
<sequence>MAKSSRRRARRIDQAPEVAPEPGRPPEPVTDPYEPYVGREWTFAPEPVEGGRASEAALQGLVRQWRRGRATRTLWQVLSDAYIAVLSVVMIGAMATNVVIGSQAKAAACDTAACLNGRMLVPWGMYFALAALAVSLARLVGPVLASSAEGFWLLMAPIGRSPFLATRLWSVIAIAFGASAITMAAIVGVAGEPPAVVAAWTVAAAFSVAGLVAWAAVEQSFERVTALRVVQGVLATCATAVFLLMVAVAGGWISLSPPAALSLVPYGFAVLGLVLLVASSVMARRRLEEFRSARLTSGGSLVAGLQGSMFGLDFGLMRDIVVDRRAIARGHVRPARGRWSGVWALVWRDAQRLARFPQPLLGVAAAALTPYACEAVGLGMLTPWLAAVALMLALVPTLGALRVLSRTKGLARTLPFTTGTIRTALFVIPGVLAFLWALIVAPAFAGVVGGVGRDVAQASMAAVACGAAGLLGAVRWQTAKPVDFGVPMMATAAGALPPTLVLNLVRGFDVATLIVAPVLLNVDPIWSLALAVVVALFLRSGLNTDELTEQAKEQREQLDAERAKRGN</sequence>